<reference evidence="2" key="1">
    <citation type="submission" date="2022-10" db="EMBL/GenBank/DDBJ databases">
        <title>The WGS of Solirubrobacter ginsenosidimutans DSM 21036.</title>
        <authorList>
            <person name="Jiang Z."/>
        </authorList>
    </citation>
    <scope>NUCLEOTIDE SEQUENCE</scope>
    <source>
        <strain evidence="2">DSM 21036</strain>
    </source>
</reference>
<evidence type="ECO:0000313" key="3">
    <source>
        <dbReference type="Proteomes" id="UP001149140"/>
    </source>
</evidence>
<feature type="region of interest" description="Disordered" evidence="1">
    <location>
        <begin position="97"/>
        <end position="123"/>
    </location>
</feature>
<keyword evidence="3" id="KW-1185">Reference proteome</keyword>
<sequence>MRSNIKAHAEKAIAKGWPGSLVINCPGSDARRDRERRKFDTNPDLQARGATAHARTQNAVAEVLERHGLTPIAMRGGAAFDVGREWNGVLHIVEVKSLTRRSPPRQAHHPDRSAAGPALRRAP</sequence>
<organism evidence="2 3">
    <name type="scientific">Solirubrobacter ginsenosidimutans</name>
    <dbReference type="NCBI Taxonomy" id="490573"/>
    <lineage>
        <taxon>Bacteria</taxon>
        <taxon>Bacillati</taxon>
        <taxon>Actinomycetota</taxon>
        <taxon>Thermoleophilia</taxon>
        <taxon>Solirubrobacterales</taxon>
        <taxon>Solirubrobacteraceae</taxon>
        <taxon>Solirubrobacter</taxon>
    </lineage>
</organism>
<feature type="compositionally biased region" description="Basic residues" evidence="1">
    <location>
        <begin position="98"/>
        <end position="107"/>
    </location>
</feature>
<proteinExistence type="predicted"/>
<name>A0A9X3MQV7_9ACTN</name>
<dbReference type="RefSeq" id="WP_270040486.1">
    <property type="nucleotide sequence ID" value="NZ_JAPDOD010000011.1"/>
</dbReference>
<accession>A0A9X3MQV7</accession>
<evidence type="ECO:0000313" key="2">
    <source>
        <dbReference type="EMBL" id="MDA0161286.1"/>
    </source>
</evidence>
<dbReference type="EMBL" id="JAPDOD010000011">
    <property type="protein sequence ID" value="MDA0161286.1"/>
    <property type="molecule type" value="Genomic_DNA"/>
</dbReference>
<feature type="compositionally biased region" description="Basic and acidic residues" evidence="1">
    <location>
        <begin position="29"/>
        <end position="41"/>
    </location>
</feature>
<dbReference type="AlphaFoldDB" id="A0A9X3MQV7"/>
<gene>
    <name evidence="2" type="ORF">OM076_13495</name>
</gene>
<feature type="region of interest" description="Disordered" evidence="1">
    <location>
        <begin position="28"/>
        <end position="55"/>
    </location>
</feature>
<evidence type="ECO:0000256" key="1">
    <source>
        <dbReference type="SAM" id="MobiDB-lite"/>
    </source>
</evidence>
<dbReference type="Proteomes" id="UP001149140">
    <property type="component" value="Unassembled WGS sequence"/>
</dbReference>
<comment type="caution">
    <text evidence="2">The sequence shown here is derived from an EMBL/GenBank/DDBJ whole genome shotgun (WGS) entry which is preliminary data.</text>
</comment>
<protein>
    <submittedName>
        <fullName evidence="2">Uncharacterized protein</fullName>
    </submittedName>
</protein>